<keyword evidence="1" id="KW-0805">Transcription regulation</keyword>
<dbReference type="PANTHER" id="PTHR30154:SF51">
    <property type="entry name" value="ASNC-FAMILY TRANSCRIPTIONAL REGULATORY PROTEIN"/>
    <property type="match status" value="1"/>
</dbReference>
<evidence type="ECO:0000256" key="4">
    <source>
        <dbReference type="SAM" id="MobiDB-lite"/>
    </source>
</evidence>
<evidence type="ECO:0000256" key="1">
    <source>
        <dbReference type="ARBA" id="ARBA00023015"/>
    </source>
</evidence>
<dbReference type="SUPFAM" id="SSF54909">
    <property type="entry name" value="Dimeric alpha+beta barrel"/>
    <property type="match status" value="1"/>
</dbReference>
<dbReference type="SUPFAM" id="SSF46785">
    <property type="entry name" value="Winged helix' DNA-binding domain"/>
    <property type="match status" value="1"/>
</dbReference>
<dbReference type="EMBL" id="CP002521">
    <property type="protein sequence ID" value="ADX44785.1"/>
    <property type="molecule type" value="Genomic_DNA"/>
</dbReference>
<evidence type="ECO:0000256" key="3">
    <source>
        <dbReference type="ARBA" id="ARBA00023163"/>
    </source>
</evidence>
<name>F0Q9H8_PARA1</name>
<dbReference type="InterPro" id="IPR019888">
    <property type="entry name" value="Tscrpt_reg_AsnC-like"/>
</dbReference>
<keyword evidence="3" id="KW-0804">Transcription</keyword>
<dbReference type="InterPro" id="IPR019885">
    <property type="entry name" value="Tscrpt_reg_HTH_AsnC-type_CS"/>
</dbReference>
<dbReference type="OrthoDB" id="5476at2"/>
<evidence type="ECO:0000313" key="6">
    <source>
        <dbReference type="EMBL" id="ADX44785.1"/>
    </source>
</evidence>
<evidence type="ECO:0000256" key="2">
    <source>
        <dbReference type="ARBA" id="ARBA00023125"/>
    </source>
</evidence>
<dbReference type="InterPro" id="IPR036390">
    <property type="entry name" value="WH_DNA-bd_sf"/>
</dbReference>
<protein>
    <submittedName>
        <fullName evidence="6">Transcriptional regulator, TrmB</fullName>
    </submittedName>
</protein>
<dbReference type="RefSeq" id="WP_013593330.1">
    <property type="nucleotide sequence ID" value="NC_015138.1"/>
</dbReference>
<dbReference type="GO" id="GO:0005829">
    <property type="term" value="C:cytosol"/>
    <property type="evidence" value="ECO:0007669"/>
    <property type="project" value="TreeGrafter"/>
</dbReference>
<dbReference type="Proteomes" id="UP000002482">
    <property type="component" value="Chromosome"/>
</dbReference>
<dbReference type="PANTHER" id="PTHR30154">
    <property type="entry name" value="LEUCINE-RESPONSIVE REGULATORY PROTEIN"/>
    <property type="match status" value="1"/>
</dbReference>
<proteinExistence type="predicted"/>
<dbReference type="PRINTS" id="PR00033">
    <property type="entry name" value="HTHASNC"/>
</dbReference>
<dbReference type="KEGG" id="aaa:Acav_0862"/>
<dbReference type="Gene3D" id="1.10.10.10">
    <property type="entry name" value="Winged helix-like DNA-binding domain superfamily/Winged helix DNA-binding domain"/>
    <property type="match status" value="1"/>
</dbReference>
<feature type="region of interest" description="Disordered" evidence="4">
    <location>
        <begin position="138"/>
        <end position="157"/>
    </location>
</feature>
<dbReference type="CDD" id="cd00090">
    <property type="entry name" value="HTH_ARSR"/>
    <property type="match status" value="1"/>
</dbReference>
<dbReference type="SMART" id="SM00344">
    <property type="entry name" value="HTH_ASNC"/>
    <property type="match status" value="1"/>
</dbReference>
<dbReference type="InterPro" id="IPR011991">
    <property type="entry name" value="ArsR-like_HTH"/>
</dbReference>
<dbReference type="Gene3D" id="3.30.70.920">
    <property type="match status" value="1"/>
</dbReference>
<dbReference type="AlphaFoldDB" id="F0Q9H8"/>
<dbReference type="PROSITE" id="PS50956">
    <property type="entry name" value="HTH_ASNC_2"/>
    <property type="match status" value="1"/>
</dbReference>
<dbReference type="PROSITE" id="PS00519">
    <property type="entry name" value="HTH_ASNC_1"/>
    <property type="match status" value="1"/>
</dbReference>
<dbReference type="GO" id="GO:0043565">
    <property type="term" value="F:sequence-specific DNA binding"/>
    <property type="evidence" value="ECO:0007669"/>
    <property type="project" value="InterPro"/>
</dbReference>
<dbReference type="GO" id="GO:0006355">
    <property type="term" value="P:regulation of DNA-templated transcription"/>
    <property type="evidence" value="ECO:0007669"/>
    <property type="project" value="UniProtKB-ARBA"/>
</dbReference>
<dbReference type="Pfam" id="PF13412">
    <property type="entry name" value="HTH_24"/>
    <property type="match status" value="1"/>
</dbReference>
<feature type="compositionally biased region" description="Low complexity" evidence="4">
    <location>
        <begin position="148"/>
        <end position="157"/>
    </location>
</feature>
<dbReference type="InterPro" id="IPR000485">
    <property type="entry name" value="AsnC-type_HTH_dom"/>
</dbReference>
<dbReference type="GO" id="GO:0043200">
    <property type="term" value="P:response to amino acid"/>
    <property type="evidence" value="ECO:0007669"/>
    <property type="project" value="TreeGrafter"/>
</dbReference>
<dbReference type="GeneID" id="34235754"/>
<dbReference type="InterPro" id="IPR036388">
    <property type="entry name" value="WH-like_DNA-bd_sf"/>
</dbReference>
<dbReference type="HOGENOM" id="CLU_091233_3_1_4"/>
<feature type="domain" description="HTH asnC-type" evidence="5">
    <location>
        <begin position="1"/>
        <end position="62"/>
    </location>
</feature>
<sequence>MDHIDRNLLVALHQNAKTTVKALSERVGLSQPSCAERIKRLVERGVIEKFSIQLSPKAVGFPISAIVRVRPFPGEVARVEQVIRDIGEIVQCDKVTGEDAFFCRLHLRSIEELDHCLGRIAHYATTSTSIVRSMPVANRLPPLGGPAPRTSSPSTRP</sequence>
<reference evidence="6" key="1">
    <citation type="submission" date="2011-02" db="EMBL/GenBank/DDBJ databases">
        <title>Complete sequence of Acidovorax avenae subsp. avenae ATCC 19860.</title>
        <authorList>
            <consortium name="US DOE Joint Genome Institute"/>
            <person name="Lucas S."/>
            <person name="Copeland A."/>
            <person name="Lapidus A."/>
            <person name="Cheng J.-F."/>
            <person name="Goodwin L."/>
            <person name="Pitluck S."/>
            <person name="Chertkov O."/>
            <person name="Held B."/>
            <person name="Detter J.C."/>
            <person name="Han C."/>
            <person name="Tapia R."/>
            <person name="Land M."/>
            <person name="Hauser L."/>
            <person name="Kyrpides N."/>
            <person name="Ivanova N."/>
            <person name="Ovchinnikova G."/>
            <person name="Pagani I."/>
            <person name="Gordon S."/>
            <person name="Woyke T."/>
        </authorList>
    </citation>
    <scope>NUCLEOTIDE SEQUENCE</scope>
    <source>
        <strain evidence="6">ATCC 19860</strain>
    </source>
</reference>
<gene>
    <name evidence="6" type="ordered locus">Acav_0862</name>
</gene>
<keyword evidence="2" id="KW-0238">DNA-binding</keyword>
<dbReference type="InterPro" id="IPR019887">
    <property type="entry name" value="Tscrpt_reg_AsnC/Lrp_C"/>
</dbReference>
<keyword evidence="7" id="KW-1185">Reference proteome</keyword>
<dbReference type="Pfam" id="PF01037">
    <property type="entry name" value="AsnC_trans_reg"/>
    <property type="match status" value="1"/>
</dbReference>
<dbReference type="InterPro" id="IPR011008">
    <property type="entry name" value="Dimeric_a/b-barrel"/>
</dbReference>
<accession>F0Q9H8</accession>
<evidence type="ECO:0000313" key="7">
    <source>
        <dbReference type="Proteomes" id="UP000002482"/>
    </source>
</evidence>
<evidence type="ECO:0000259" key="5">
    <source>
        <dbReference type="PROSITE" id="PS50956"/>
    </source>
</evidence>
<organism evidence="6 7">
    <name type="scientific">Paracidovorax avenae (strain ATCC 19860 / DSM 7227 / CCUG 15838 / JCM 20985 / LMG 2117 / NCPPB 1011)</name>
    <name type="common">Acidovorax avenae</name>
    <dbReference type="NCBI Taxonomy" id="643561"/>
    <lineage>
        <taxon>Bacteria</taxon>
        <taxon>Pseudomonadati</taxon>
        <taxon>Pseudomonadota</taxon>
        <taxon>Betaproteobacteria</taxon>
        <taxon>Burkholderiales</taxon>
        <taxon>Comamonadaceae</taxon>
        <taxon>Paracidovorax</taxon>
    </lineage>
</organism>